<dbReference type="InterPro" id="IPR022041">
    <property type="entry name" value="Methyltransf_FA"/>
</dbReference>
<proteinExistence type="predicted"/>
<dbReference type="Pfam" id="PF12248">
    <property type="entry name" value="Methyltransf_FA"/>
    <property type="match status" value="1"/>
</dbReference>
<dbReference type="SMART" id="SM00696">
    <property type="entry name" value="DM9"/>
    <property type="match status" value="2"/>
</dbReference>
<dbReference type="PANTHER" id="PTHR31649">
    <property type="entry name" value="AGAP009604-PA"/>
    <property type="match status" value="1"/>
</dbReference>
<evidence type="ECO:0000313" key="4">
    <source>
        <dbReference type="RefSeq" id="XP_028150855.1"/>
    </source>
</evidence>
<dbReference type="EnsemblMetazoa" id="XM_028295054.2">
    <property type="protein sequence ID" value="XP_028150855.1"/>
    <property type="gene ID" value="LOC114344206"/>
</dbReference>
<dbReference type="InterPro" id="IPR006616">
    <property type="entry name" value="DM9_repeat"/>
</dbReference>
<dbReference type="InParanoid" id="A0A6P7H4C5"/>
<accession>A0A6P7H4C5</accession>
<feature type="domain" description="Farnesoic acid O-methyl transferase" evidence="1">
    <location>
        <begin position="11"/>
        <end position="141"/>
    </location>
</feature>
<name>A0A6P7H4C5_DIAVI</name>
<gene>
    <name evidence="4" type="primary">LOC114344206</name>
</gene>
<protein>
    <submittedName>
        <fullName evidence="4">Uncharacterized protein LOC114344206</fullName>
    </submittedName>
</protein>
<reference evidence="2" key="2">
    <citation type="submission" date="2025-05" db="UniProtKB">
        <authorList>
            <consortium name="EnsemblMetazoa"/>
        </authorList>
    </citation>
    <scope>IDENTIFICATION</scope>
</reference>
<dbReference type="KEGG" id="dvv:114344206"/>
<sequence>MSVIQLDTEDKLEYSFFPNSSGFVQFRVRAANDAHLALTTQAAECEPMYEIFIGGWGNSKSIIRKNRSKPDVAEVPTPGILHPNEFRGFWIRWQNGNIAVGRENEQAPFLSWNDYEPIHNIEYVGVCTGWGANGSWVVEPPQSGGGGGGYGAPQNYTAPRSNFSSVCWAPGRSGQVPPRAFAGGEDNGEPLYVIRSQFNGGLLPGKLVPSHGVGYVAWGGQENAVHEYEVLCDFPGQWVATSRGNIPPNALTAGQSEDGEPLYVGRVVHDGALTVGKVQQSHGVCYIPYGGQEMSFPDYEILVQ</sequence>
<evidence type="ECO:0000259" key="1">
    <source>
        <dbReference type="Pfam" id="PF12248"/>
    </source>
</evidence>
<dbReference type="Pfam" id="PF11901">
    <property type="entry name" value="DM9"/>
    <property type="match status" value="1"/>
</dbReference>
<dbReference type="Proteomes" id="UP001652700">
    <property type="component" value="Unplaced"/>
</dbReference>
<dbReference type="AlphaFoldDB" id="A0A6P7H4C5"/>
<evidence type="ECO:0000313" key="2">
    <source>
        <dbReference type="EnsemblMetazoa" id="XP_028150855.1"/>
    </source>
</evidence>
<reference evidence="4" key="1">
    <citation type="submission" date="2025-04" db="UniProtKB">
        <authorList>
            <consortium name="RefSeq"/>
        </authorList>
    </citation>
    <scope>IDENTIFICATION</scope>
    <source>
        <tissue evidence="4">Whole insect</tissue>
    </source>
</reference>
<dbReference type="OrthoDB" id="2142040at2759"/>
<keyword evidence="3" id="KW-1185">Reference proteome</keyword>
<dbReference type="FunCoup" id="A0A6P7H4C5">
    <property type="interactions" value="166"/>
</dbReference>
<evidence type="ECO:0000313" key="3">
    <source>
        <dbReference type="Proteomes" id="UP001652700"/>
    </source>
</evidence>
<organism evidence="4">
    <name type="scientific">Diabrotica virgifera virgifera</name>
    <name type="common">western corn rootworm</name>
    <dbReference type="NCBI Taxonomy" id="50390"/>
    <lineage>
        <taxon>Eukaryota</taxon>
        <taxon>Metazoa</taxon>
        <taxon>Ecdysozoa</taxon>
        <taxon>Arthropoda</taxon>
        <taxon>Hexapoda</taxon>
        <taxon>Insecta</taxon>
        <taxon>Pterygota</taxon>
        <taxon>Neoptera</taxon>
        <taxon>Endopterygota</taxon>
        <taxon>Coleoptera</taxon>
        <taxon>Polyphaga</taxon>
        <taxon>Cucujiformia</taxon>
        <taxon>Chrysomeloidea</taxon>
        <taxon>Chrysomelidae</taxon>
        <taxon>Galerucinae</taxon>
        <taxon>Diabroticina</taxon>
        <taxon>Diabroticites</taxon>
        <taxon>Diabrotica</taxon>
    </lineage>
</organism>
<dbReference type="GeneID" id="114344206"/>
<dbReference type="RefSeq" id="XP_028150855.1">
    <property type="nucleotide sequence ID" value="XM_028295054.1"/>
</dbReference>
<dbReference type="PANTHER" id="PTHR31649:SF1">
    <property type="entry name" value="FARNESOIC ACID O-METHYL TRANSFERASE DOMAIN-CONTAINING PROTEIN"/>
    <property type="match status" value="1"/>
</dbReference>